<dbReference type="Gene3D" id="1.10.150.870">
    <property type="match status" value="1"/>
</dbReference>
<dbReference type="InterPro" id="IPR016195">
    <property type="entry name" value="Pol/histidinol_Pase-like"/>
</dbReference>
<evidence type="ECO:0000256" key="2">
    <source>
        <dbReference type="ARBA" id="ARBA00012417"/>
    </source>
</evidence>
<dbReference type="GO" id="GO:0003676">
    <property type="term" value="F:nucleic acid binding"/>
    <property type="evidence" value="ECO:0007669"/>
    <property type="project" value="InterPro"/>
</dbReference>
<dbReference type="InterPro" id="IPR004013">
    <property type="entry name" value="PHP_dom"/>
</dbReference>
<dbReference type="Gene3D" id="1.10.10.1600">
    <property type="entry name" value="Bacterial DNA polymerase III alpha subunit, thumb domain"/>
    <property type="match status" value="1"/>
</dbReference>
<dbReference type="InterPro" id="IPR004805">
    <property type="entry name" value="DnaE2/DnaE/PolC"/>
</dbReference>
<evidence type="ECO:0000256" key="4">
    <source>
        <dbReference type="ARBA" id="ARBA00022679"/>
    </source>
</evidence>
<keyword evidence="4" id="KW-0808">Transferase</keyword>
<evidence type="ECO:0000313" key="11">
    <source>
        <dbReference type="Proteomes" id="UP000229966"/>
    </source>
</evidence>
<dbReference type="CDD" id="cd04485">
    <property type="entry name" value="DnaE_OBF"/>
    <property type="match status" value="1"/>
</dbReference>
<accession>A0A2M7CI57</accession>
<dbReference type="Gene3D" id="3.20.20.140">
    <property type="entry name" value="Metal-dependent hydrolases"/>
    <property type="match status" value="1"/>
</dbReference>
<protein>
    <recommendedName>
        <fullName evidence="3">DNA polymerase III subunit alpha</fullName>
        <ecNumber evidence="2">2.7.7.7</ecNumber>
    </recommendedName>
</protein>
<organism evidence="10 11">
    <name type="scientific">Candidatus Berkelbacteria bacterium CG03_land_8_20_14_0_80_40_36</name>
    <dbReference type="NCBI Taxonomy" id="1974509"/>
    <lineage>
        <taxon>Bacteria</taxon>
        <taxon>Candidatus Berkelbacteria</taxon>
    </lineage>
</organism>
<gene>
    <name evidence="10" type="ORF">COS38_02440</name>
</gene>
<dbReference type="AlphaFoldDB" id="A0A2M7CI57"/>
<comment type="catalytic activity">
    <reaction evidence="8">
        <text>DNA(n) + a 2'-deoxyribonucleoside 5'-triphosphate = DNA(n+1) + diphosphate</text>
        <dbReference type="Rhea" id="RHEA:22508"/>
        <dbReference type="Rhea" id="RHEA-COMP:17339"/>
        <dbReference type="Rhea" id="RHEA-COMP:17340"/>
        <dbReference type="ChEBI" id="CHEBI:33019"/>
        <dbReference type="ChEBI" id="CHEBI:61560"/>
        <dbReference type="ChEBI" id="CHEBI:173112"/>
        <dbReference type="EC" id="2.7.7.7"/>
    </reaction>
</comment>
<evidence type="ECO:0000256" key="3">
    <source>
        <dbReference type="ARBA" id="ARBA00019114"/>
    </source>
</evidence>
<dbReference type="Proteomes" id="UP000229966">
    <property type="component" value="Unassembled WGS sequence"/>
</dbReference>
<dbReference type="Gene3D" id="2.40.50.140">
    <property type="entry name" value="Nucleic acid-binding proteins"/>
    <property type="match status" value="1"/>
</dbReference>
<dbReference type="CDD" id="cd12113">
    <property type="entry name" value="PHP_PolIIIA_DnaE3"/>
    <property type="match status" value="1"/>
</dbReference>
<reference evidence="11" key="1">
    <citation type="submission" date="2017-09" db="EMBL/GenBank/DDBJ databases">
        <title>Depth-based differentiation of microbial function through sediment-hosted aquifers and enrichment of novel symbionts in the deep terrestrial subsurface.</title>
        <authorList>
            <person name="Probst A.J."/>
            <person name="Ladd B."/>
            <person name="Jarett J.K."/>
            <person name="Geller-Mcgrath D.E."/>
            <person name="Sieber C.M.K."/>
            <person name="Emerson J.B."/>
            <person name="Anantharaman K."/>
            <person name="Thomas B.C."/>
            <person name="Malmstrom R."/>
            <person name="Stieglmeier M."/>
            <person name="Klingl A."/>
            <person name="Woyke T."/>
            <person name="Ryan C.M."/>
            <person name="Banfield J.F."/>
        </authorList>
    </citation>
    <scope>NUCLEOTIDE SEQUENCE [LARGE SCALE GENOMIC DNA]</scope>
</reference>
<dbReference type="InterPro" id="IPR029460">
    <property type="entry name" value="DNAPol_HHH"/>
</dbReference>
<dbReference type="InterPro" id="IPR003141">
    <property type="entry name" value="Pol/His_phosphatase_N"/>
</dbReference>
<dbReference type="InterPro" id="IPR041931">
    <property type="entry name" value="DNA_pol3_alpha_thumb_dom"/>
</dbReference>
<evidence type="ECO:0000256" key="8">
    <source>
        <dbReference type="ARBA" id="ARBA00049244"/>
    </source>
</evidence>
<keyword evidence="6" id="KW-0235">DNA replication</keyword>
<keyword evidence="7" id="KW-0239">DNA-directed DNA polymerase</keyword>
<keyword evidence="5" id="KW-0548">Nucleotidyltransferase</keyword>
<sequence length="1142" mass="128813">MSFVHLHTHSHYSLLDGLSKIPDLVKKAKDLGQNALALTDHGVMYGAIEFYKTCVAEGIKPIIGCEVYVAEKSRLKKDGKKDSQYYHLTLLAKNQIGYKNLIKIVSDAHLRGYYYKPRTDKKYLSTHFEGLFALSGCPGGELPQTIIHKNLAKTIEIALKYQEIFGKDNFYIEIQPHEHLPEIKKINDGLREVAKKTGIPLVATNDSHYLNKEDKEAHEVLLKINTSNKSGKEESGMSLKEFDLYLFSEKEMQKRFPENSEAIANSQKIADQIDLKFEFGKYFLPKFNLPKGEKTAYDYLAKQARAGFGKKYDQANRKAQKQLEYELTVIKTTGFADYFLIVADIVNWAKSNGIYTNTRGSAAGSIVSYCLNISNLDPLQFNLIFERFLNPERISMPDIDVDIADDRRQEMINYIVQTYGKDNVCQIITFGVMKARMVVRDVTRALGYPYELGDRIAKQILMGLNIETALGANPDLQKIYREDEAKKIIDMGKKLENVARHASTHAAGVVITEEPLVNYIPLQRTTGNEDTASTQYPMYDVELLGLLKLDALGLKNLTIMKNACRIIKKVHHKNIDIYQLDYNDQKTFELLQNGETVGVFQLESSGMRRYIKELQPTHINDIMAMVALYRPGPMEYIPDYIAGKHKLKEIKLLHPKLEKVLADTYGIAVYQEQILQIAREVAGFSYGEADILRKAIGKKNKKLLQAQRKKFIDGAVNNGTEKILAGKLFDFAEPFARYGFNRAHAASYAIVAYQTAYLKANFPECFMAALLTSDKNNLDKVAIAISESEKMGIKILPPDINESFVDFGVVADDKKIIRYGLEAIKSVGQKVAENIVSERQKNGPYKNLEDFLSRHKGQTVNKKVIEALTKSGALDALCERNMALAGINEILQFIKGQKINIGQADLFGDKLEVAHKNLVLPETAPASSKQKLAWEKEFIGIYLSAHPLDNYRALLEKQKTKINDLTEKMTGKNVKVLGLISTCKKITTRNNQQMMFCRLEDLSGNTEVIVFPKMLEENNTLWRNDNIVAISGKVNTKDGAIKIIANTAVEVIDQNALNEFLKDNLTKEKTQITLTIDHRVPNDALGKLKIALEKFPGDKKVLLRVAQNGGYAEKYARTHIVIKTELVNELKGILGEKKIKVE</sequence>
<feature type="domain" description="Polymerase/histidinol phosphatase N-terminal" evidence="9">
    <location>
        <begin position="4"/>
        <end position="71"/>
    </location>
</feature>
<dbReference type="GO" id="GO:0005737">
    <property type="term" value="C:cytoplasm"/>
    <property type="evidence" value="ECO:0007669"/>
    <property type="project" value="UniProtKB-SubCell"/>
</dbReference>
<proteinExistence type="predicted"/>
<evidence type="ECO:0000256" key="7">
    <source>
        <dbReference type="ARBA" id="ARBA00022932"/>
    </source>
</evidence>
<dbReference type="EMBL" id="PEUM01000066">
    <property type="protein sequence ID" value="PIV25288.1"/>
    <property type="molecule type" value="Genomic_DNA"/>
</dbReference>
<evidence type="ECO:0000256" key="5">
    <source>
        <dbReference type="ARBA" id="ARBA00022695"/>
    </source>
</evidence>
<evidence type="ECO:0000256" key="6">
    <source>
        <dbReference type="ARBA" id="ARBA00022705"/>
    </source>
</evidence>
<dbReference type="Pfam" id="PF07733">
    <property type="entry name" value="DNA_pol3_alpha"/>
    <property type="match status" value="1"/>
</dbReference>
<dbReference type="PANTHER" id="PTHR32294">
    <property type="entry name" value="DNA POLYMERASE III SUBUNIT ALPHA"/>
    <property type="match status" value="1"/>
</dbReference>
<dbReference type="Pfam" id="PF02811">
    <property type="entry name" value="PHP"/>
    <property type="match status" value="1"/>
</dbReference>
<dbReference type="EC" id="2.7.7.7" evidence="2"/>
<dbReference type="InterPro" id="IPR010994">
    <property type="entry name" value="RuvA_2-like"/>
</dbReference>
<name>A0A2M7CI57_9BACT</name>
<evidence type="ECO:0000259" key="9">
    <source>
        <dbReference type="SMART" id="SM00481"/>
    </source>
</evidence>
<dbReference type="InterPro" id="IPR011708">
    <property type="entry name" value="DNA_pol3_alpha_NTPase_dom"/>
</dbReference>
<evidence type="ECO:0000256" key="1">
    <source>
        <dbReference type="ARBA" id="ARBA00004496"/>
    </source>
</evidence>
<dbReference type="SUPFAM" id="SSF47781">
    <property type="entry name" value="RuvA domain 2-like"/>
    <property type="match status" value="1"/>
</dbReference>
<dbReference type="GO" id="GO:0003887">
    <property type="term" value="F:DNA-directed DNA polymerase activity"/>
    <property type="evidence" value="ECO:0007669"/>
    <property type="project" value="UniProtKB-KW"/>
</dbReference>
<evidence type="ECO:0000313" key="10">
    <source>
        <dbReference type="EMBL" id="PIV25288.1"/>
    </source>
</evidence>
<dbReference type="NCBIfam" id="TIGR00594">
    <property type="entry name" value="polc"/>
    <property type="match status" value="1"/>
</dbReference>
<dbReference type="SMART" id="SM00481">
    <property type="entry name" value="POLIIIAc"/>
    <property type="match status" value="1"/>
</dbReference>
<dbReference type="NCBIfam" id="NF004226">
    <property type="entry name" value="PRK05673.1"/>
    <property type="match status" value="1"/>
</dbReference>
<dbReference type="SUPFAM" id="SSF89550">
    <property type="entry name" value="PHP domain-like"/>
    <property type="match status" value="1"/>
</dbReference>
<dbReference type="Pfam" id="PF01336">
    <property type="entry name" value="tRNA_anti-codon"/>
    <property type="match status" value="1"/>
</dbReference>
<dbReference type="NCBIfam" id="NF005298">
    <property type="entry name" value="PRK06826.1"/>
    <property type="match status" value="1"/>
</dbReference>
<dbReference type="PANTHER" id="PTHR32294:SF0">
    <property type="entry name" value="DNA POLYMERASE III SUBUNIT ALPHA"/>
    <property type="match status" value="1"/>
</dbReference>
<dbReference type="InterPro" id="IPR012340">
    <property type="entry name" value="NA-bd_OB-fold"/>
</dbReference>
<dbReference type="GO" id="GO:0006260">
    <property type="term" value="P:DNA replication"/>
    <property type="evidence" value="ECO:0007669"/>
    <property type="project" value="UniProtKB-KW"/>
</dbReference>
<comment type="caution">
    <text evidence="10">The sequence shown here is derived from an EMBL/GenBank/DDBJ whole genome shotgun (WGS) entry which is preliminary data.</text>
</comment>
<dbReference type="GO" id="GO:0008408">
    <property type="term" value="F:3'-5' exonuclease activity"/>
    <property type="evidence" value="ECO:0007669"/>
    <property type="project" value="InterPro"/>
</dbReference>
<comment type="subcellular location">
    <subcellularLocation>
        <location evidence="1">Cytoplasm</location>
    </subcellularLocation>
</comment>
<dbReference type="Pfam" id="PF14579">
    <property type="entry name" value="HHH_6"/>
    <property type="match status" value="1"/>
</dbReference>
<dbReference type="InterPro" id="IPR040982">
    <property type="entry name" value="DNA_pol3_finger"/>
</dbReference>
<dbReference type="Pfam" id="PF17657">
    <property type="entry name" value="DNA_pol3_finger"/>
    <property type="match status" value="1"/>
</dbReference>
<dbReference type="InterPro" id="IPR004365">
    <property type="entry name" value="NA-bd_OB_tRNA"/>
</dbReference>